<dbReference type="CDD" id="cd16922">
    <property type="entry name" value="HATPase_EvgS-ArcB-TorS-like"/>
    <property type="match status" value="1"/>
</dbReference>
<dbReference type="SMART" id="SM00388">
    <property type="entry name" value="HisKA"/>
    <property type="match status" value="1"/>
</dbReference>
<dbReference type="InterPro" id="IPR036641">
    <property type="entry name" value="HPT_dom_sf"/>
</dbReference>
<evidence type="ECO:0000313" key="18">
    <source>
        <dbReference type="Proteomes" id="UP000636010"/>
    </source>
</evidence>
<evidence type="ECO:0000256" key="4">
    <source>
        <dbReference type="ARBA" id="ARBA00022475"/>
    </source>
</evidence>
<name>A0ABQ1MA24_9BACT</name>
<dbReference type="InterPro" id="IPR035965">
    <property type="entry name" value="PAS-like_dom_sf"/>
</dbReference>
<protein>
    <recommendedName>
        <fullName evidence="3">histidine kinase</fullName>
        <ecNumber evidence="3">2.7.13.3</ecNumber>
    </recommendedName>
</protein>
<evidence type="ECO:0000256" key="5">
    <source>
        <dbReference type="ARBA" id="ARBA00022553"/>
    </source>
</evidence>
<feature type="domain" description="Response regulatory" evidence="14">
    <location>
        <begin position="1069"/>
        <end position="1186"/>
    </location>
</feature>
<evidence type="ECO:0000256" key="6">
    <source>
        <dbReference type="ARBA" id="ARBA00022692"/>
    </source>
</evidence>
<dbReference type="InterPro" id="IPR000014">
    <property type="entry name" value="PAS"/>
</dbReference>
<dbReference type="RefSeq" id="WP_188463044.1">
    <property type="nucleotide sequence ID" value="NZ_BAABHU010000006.1"/>
</dbReference>
<reference evidence="18" key="1">
    <citation type="journal article" date="2019" name="Int. J. Syst. Evol. Microbiol.">
        <title>The Global Catalogue of Microorganisms (GCM) 10K type strain sequencing project: providing services to taxonomists for standard genome sequencing and annotation.</title>
        <authorList>
            <consortium name="The Broad Institute Genomics Platform"/>
            <consortium name="The Broad Institute Genome Sequencing Center for Infectious Disease"/>
            <person name="Wu L."/>
            <person name="Ma J."/>
        </authorList>
    </citation>
    <scope>NUCLEOTIDE SEQUENCE [LARGE SCALE GENOMIC DNA]</scope>
    <source>
        <strain evidence="18">CGMCC 1.10832</strain>
    </source>
</reference>
<feature type="domain" description="PAS" evidence="15">
    <location>
        <begin position="682"/>
        <end position="718"/>
    </location>
</feature>
<dbReference type="InterPro" id="IPR036097">
    <property type="entry name" value="HisK_dim/P_sf"/>
</dbReference>
<evidence type="ECO:0000259" key="15">
    <source>
        <dbReference type="PROSITE" id="PS50112"/>
    </source>
</evidence>
<dbReference type="InterPro" id="IPR000700">
    <property type="entry name" value="PAS-assoc_C"/>
</dbReference>
<dbReference type="PROSITE" id="PS50109">
    <property type="entry name" value="HIS_KIN"/>
    <property type="match status" value="1"/>
</dbReference>
<dbReference type="InterPro" id="IPR003594">
    <property type="entry name" value="HATPase_dom"/>
</dbReference>
<dbReference type="Pfam" id="PF08447">
    <property type="entry name" value="PAS_3"/>
    <property type="match status" value="2"/>
</dbReference>
<feature type="domain" description="PAS" evidence="15">
    <location>
        <begin position="298"/>
        <end position="371"/>
    </location>
</feature>
<feature type="modified residue" description="4-aspartylphosphate" evidence="12">
    <location>
        <position position="1264"/>
    </location>
</feature>
<evidence type="ECO:0000256" key="8">
    <source>
        <dbReference type="ARBA" id="ARBA00022840"/>
    </source>
</evidence>
<evidence type="ECO:0000259" key="16">
    <source>
        <dbReference type="PROSITE" id="PS50113"/>
    </source>
</evidence>
<evidence type="ECO:0000256" key="12">
    <source>
        <dbReference type="PROSITE-ProRule" id="PRU00169"/>
    </source>
</evidence>
<dbReference type="InterPro" id="IPR011006">
    <property type="entry name" value="CheY-like_superfamily"/>
</dbReference>
<dbReference type="PANTHER" id="PTHR45339:SF1">
    <property type="entry name" value="HYBRID SIGNAL TRANSDUCTION HISTIDINE KINASE J"/>
    <property type="match status" value="1"/>
</dbReference>
<comment type="subcellular location">
    <subcellularLocation>
        <location evidence="2">Cell membrane</location>
        <topology evidence="2">Multi-pass membrane protein</topology>
    </subcellularLocation>
</comment>
<dbReference type="PROSITE" id="PS50113">
    <property type="entry name" value="PAC"/>
    <property type="match status" value="4"/>
</dbReference>
<feature type="domain" description="Response regulatory" evidence="14">
    <location>
        <begin position="1213"/>
        <end position="1332"/>
    </location>
</feature>
<dbReference type="Pfam" id="PF00989">
    <property type="entry name" value="PAS"/>
    <property type="match status" value="1"/>
</dbReference>
<dbReference type="Pfam" id="PF13188">
    <property type="entry name" value="PAS_8"/>
    <property type="match status" value="1"/>
</dbReference>
<dbReference type="SMART" id="SM00448">
    <property type="entry name" value="REC"/>
    <property type="match status" value="2"/>
</dbReference>
<feature type="domain" description="PAC" evidence="16">
    <location>
        <begin position="375"/>
        <end position="428"/>
    </location>
</feature>
<dbReference type="InterPro" id="IPR036890">
    <property type="entry name" value="HATPase_C_sf"/>
</dbReference>
<dbReference type="Gene3D" id="1.20.120.160">
    <property type="entry name" value="HPT domain"/>
    <property type="match status" value="1"/>
</dbReference>
<proteinExistence type="predicted"/>
<dbReference type="CDD" id="cd00130">
    <property type="entry name" value="PAS"/>
    <property type="match status" value="2"/>
</dbReference>
<dbReference type="CDD" id="cd00082">
    <property type="entry name" value="HisKA"/>
    <property type="match status" value="1"/>
</dbReference>
<dbReference type="SUPFAM" id="SSF55785">
    <property type="entry name" value="PYP-like sensor domain (PAS domain)"/>
    <property type="match status" value="5"/>
</dbReference>
<dbReference type="Pfam" id="PF00072">
    <property type="entry name" value="Response_reg"/>
    <property type="match status" value="2"/>
</dbReference>
<dbReference type="Gene3D" id="3.30.565.10">
    <property type="entry name" value="Histidine kinase-like ATPase, C-terminal domain"/>
    <property type="match status" value="1"/>
</dbReference>
<dbReference type="Gene3D" id="2.10.70.100">
    <property type="match status" value="1"/>
</dbReference>
<evidence type="ECO:0000256" key="9">
    <source>
        <dbReference type="ARBA" id="ARBA00022989"/>
    </source>
</evidence>
<comment type="catalytic activity">
    <reaction evidence="1">
        <text>ATP + protein L-histidine = ADP + protein N-phospho-L-histidine.</text>
        <dbReference type="EC" id="2.7.13.3"/>
    </reaction>
</comment>
<keyword evidence="9" id="KW-1133">Transmembrane helix</keyword>
<keyword evidence="8" id="KW-0067">ATP-binding</keyword>
<evidence type="ECO:0000259" key="14">
    <source>
        <dbReference type="PROSITE" id="PS50110"/>
    </source>
</evidence>
<dbReference type="InterPro" id="IPR004358">
    <property type="entry name" value="Sig_transdc_His_kin-like_C"/>
</dbReference>
<evidence type="ECO:0000256" key="11">
    <source>
        <dbReference type="ARBA" id="ARBA00023136"/>
    </source>
</evidence>
<dbReference type="PRINTS" id="PR00344">
    <property type="entry name" value="BCTRLSENSOR"/>
</dbReference>
<feature type="domain" description="Histidine kinase" evidence="13">
    <location>
        <begin position="831"/>
        <end position="1051"/>
    </location>
</feature>
<dbReference type="CDD" id="cd17546">
    <property type="entry name" value="REC_hyHK_CKI1_RcsC-like"/>
    <property type="match status" value="1"/>
</dbReference>
<dbReference type="Gene3D" id="3.40.50.2300">
    <property type="match status" value="2"/>
</dbReference>
<dbReference type="InterPro" id="IPR003661">
    <property type="entry name" value="HisK_dim/P_dom"/>
</dbReference>
<keyword evidence="18" id="KW-1185">Reference proteome</keyword>
<dbReference type="PANTHER" id="PTHR45339">
    <property type="entry name" value="HYBRID SIGNAL TRANSDUCTION HISTIDINE KINASE J"/>
    <property type="match status" value="1"/>
</dbReference>
<dbReference type="PROSITE" id="PS50110">
    <property type="entry name" value="RESPONSE_REGULATORY"/>
    <property type="match status" value="2"/>
</dbReference>
<gene>
    <name evidence="17" type="ORF">GCM10011506_20660</name>
</gene>
<evidence type="ECO:0000256" key="7">
    <source>
        <dbReference type="ARBA" id="ARBA00022741"/>
    </source>
</evidence>
<sequence>MDSDLINKSDFGMVQNFLQADNPSNNKHSFLNLCQVISTLCHNSSLLFVRKNELHEWLAEETINLDLKFETSSNNFENIILNLNPDKVKYLQEVEILKVIQSELLIPEDLTYCLTIPVLVKDQLRGFIFAFSSKQTLIFNETLEQQISLLVKEIEEKLIHLSSPKTLNETRDNAINPLKELAKVGAWTADIESQEVYWDPVIYDIYEFDPQKYRPTLLSFLQKIHPADETYIKKEESKAHHTGYFNLVFRIMGAKGKIKYLHKIARSIKNKEGEVIKWKGTLQDITHIRESKKLLSVQKNNIESIIQSTNFRVWERNMITDEFYVNSRWAEIIGYSQEEIMPITLDTFLSHIHPDDMLLYEKALNTHFEGKTDFYECEIRLKHKNGNWVYILDTGKIASRTEEGEPEWIYGAHLDITKRKNTEQNLEKTKEMLSETNRIAKTGGWSMNLNTYQVYWTKNTYHIYDAPYHINPTFKAILRSYPEGAERQKVFNCIQRAVKSGEPFDIELRTVSYKGRNFWIRLIGNTESKNGKTTRLFGTIQDIDVSKQNEVALQQKTQEFNELVDNIPVGVFRVREDGKITYVNSIWLKLMGLPSFSEPIEVDMLRDFIHPDDFSEFYKRYEYALNNRKPYFFECRFLINNNLKWFRLSSEPKQDESGIWFWFGTLSDITDQKDAEIALRESENQLQSIIAAMQEGLMIYDAHGNVVTANKSAERIIGKEGISFNSYNEEWHVFDENMTPLKPGYYPVNYTIRTGKSLADNTIAIKYGESRKLKWISISSQPLSYNKKEEKYSIVVTFKDVTKKKSAEKSLLQAKKQAEDASKAKSSFLANMSHEIRTPLNGVIGFSDLLLKSNLNPTQKQYSKSIFQSAKSLLEIINDILDFSKIEAGKIDLSVEEINLHSLSEQVLDLITYQAHQKGLELLLDYDTKLPHLVKADPLRLRQILVNLLGNAVKFTEKGEVLLKVEEIIQDDAQLIRFSVCDTGIGIEKKNQKKILEAFTQADISTTRKYGGTGLGLSISNKLLKLMASKMHISSNENKGSTFYFDLELDRVKETDTKELIKFTDNFSRVLIIDSNKKQSAIIKKLLKKGGVLPDLAYSKTSAVSQFKENKYDLIIANQQMYKNSGLDIINMLNQETKVKLPPVLLMHRTTEPEGFKQQCKDLKVSCKLIKPVNVHSLFDAIATTLHSKNQVSVSNLKPKKEKSKSLSDEAYQILIAEDNEINMFLLKSYLSNLLPHANILETVNGKEAVETFKDNSVDLILMDIQMPEINGFEASKLIREHEKQGEHVQIVALTADALNKERKQAFSSGMDDFIMKPIMEDSLADLLVQALELRKTKNTSEENDFFKEAKTLQHFNQQALLKKLGGDIESVKYVVQLSRKDLVIFKKSLLKAIEEEDSKTIAQILHKLKGTSSSARFDQMFSHLKEMKHSESYNSELKEDITEKILPEIDRLLVAFDEFEKQ</sequence>
<dbReference type="Pfam" id="PF02518">
    <property type="entry name" value="HATPase_c"/>
    <property type="match status" value="1"/>
</dbReference>
<organism evidence="17 18">
    <name type="scientific">Marivirga lumbricoides</name>
    <dbReference type="NCBI Taxonomy" id="1046115"/>
    <lineage>
        <taxon>Bacteria</taxon>
        <taxon>Pseudomonadati</taxon>
        <taxon>Bacteroidota</taxon>
        <taxon>Cytophagia</taxon>
        <taxon>Cytophagales</taxon>
        <taxon>Marivirgaceae</taxon>
        <taxon>Marivirga</taxon>
    </lineage>
</organism>
<dbReference type="SMART" id="SM00387">
    <property type="entry name" value="HATPase_c"/>
    <property type="match status" value="1"/>
</dbReference>
<dbReference type="PROSITE" id="PS50112">
    <property type="entry name" value="PAS"/>
    <property type="match status" value="3"/>
</dbReference>
<evidence type="ECO:0000256" key="3">
    <source>
        <dbReference type="ARBA" id="ARBA00012438"/>
    </source>
</evidence>
<dbReference type="SMART" id="SM00091">
    <property type="entry name" value="PAS"/>
    <property type="match status" value="4"/>
</dbReference>
<dbReference type="NCBIfam" id="TIGR00229">
    <property type="entry name" value="sensory_box"/>
    <property type="match status" value="2"/>
</dbReference>
<dbReference type="SMART" id="SM00086">
    <property type="entry name" value="PAC"/>
    <property type="match status" value="5"/>
</dbReference>
<dbReference type="SUPFAM" id="SSF47384">
    <property type="entry name" value="Homodimeric domain of signal transducing histidine kinase"/>
    <property type="match status" value="1"/>
</dbReference>
<dbReference type="EMBL" id="BMEC01000006">
    <property type="protein sequence ID" value="GGC35164.1"/>
    <property type="molecule type" value="Genomic_DNA"/>
</dbReference>
<dbReference type="SUPFAM" id="SSF55874">
    <property type="entry name" value="ATPase domain of HSP90 chaperone/DNA topoisomerase II/histidine kinase"/>
    <property type="match status" value="1"/>
</dbReference>
<dbReference type="Gene3D" id="1.10.287.130">
    <property type="match status" value="1"/>
</dbReference>
<keyword evidence="5 12" id="KW-0597">Phosphoprotein</keyword>
<dbReference type="InterPro" id="IPR005467">
    <property type="entry name" value="His_kinase_dom"/>
</dbReference>
<dbReference type="InterPro" id="IPR013767">
    <property type="entry name" value="PAS_fold"/>
</dbReference>
<keyword evidence="10" id="KW-0902">Two-component regulatory system</keyword>
<dbReference type="CDD" id="cd00156">
    <property type="entry name" value="REC"/>
    <property type="match status" value="1"/>
</dbReference>
<dbReference type="InterPro" id="IPR013655">
    <property type="entry name" value="PAS_fold_3"/>
</dbReference>
<dbReference type="Proteomes" id="UP000636010">
    <property type="component" value="Unassembled WGS sequence"/>
</dbReference>
<dbReference type="SUPFAM" id="SSF47226">
    <property type="entry name" value="Histidine-containing phosphotransfer domain, HPT domain"/>
    <property type="match status" value="1"/>
</dbReference>
<accession>A0ABQ1MA24</accession>
<keyword evidence="6" id="KW-0812">Transmembrane</keyword>
<evidence type="ECO:0000256" key="10">
    <source>
        <dbReference type="ARBA" id="ARBA00023012"/>
    </source>
</evidence>
<keyword evidence="11" id="KW-0472">Membrane</keyword>
<dbReference type="Pfam" id="PF00512">
    <property type="entry name" value="HisKA"/>
    <property type="match status" value="1"/>
</dbReference>
<dbReference type="Gene3D" id="3.30.450.20">
    <property type="entry name" value="PAS domain"/>
    <property type="match status" value="5"/>
</dbReference>
<keyword evidence="4" id="KW-1003">Cell membrane</keyword>
<evidence type="ECO:0000259" key="13">
    <source>
        <dbReference type="PROSITE" id="PS50109"/>
    </source>
</evidence>
<evidence type="ECO:0000313" key="17">
    <source>
        <dbReference type="EMBL" id="GGC35164.1"/>
    </source>
</evidence>
<dbReference type="SUPFAM" id="SSF52172">
    <property type="entry name" value="CheY-like"/>
    <property type="match status" value="2"/>
</dbReference>
<evidence type="ECO:0000256" key="1">
    <source>
        <dbReference type="ARBA" id="ARBA00000085"/>
    </source>
</evidence>
<dbReference type="InterPro" id="IPR001610">
    <property type="entry name" value="PAC"/>
</dbReference>
<feature type="domain" description="PAS" evidence="15">
    <location>
        <begin position="556"/>
        <end position="628"/>
    </location>
</feature>
<dbReference type="InterPro" id="IPR001789">
    <property type="entry name" value="Sig_transdc_resp-reg_receiver"/>
</dbReference>
<evidence type="ECO:0000256" key="2">
    <source>
        <dbReference type="ARBA" id="ARBA00004651"/>
    </source>
</evidence>
<feature type="domain" description="PAC" evidence="16">
    <location>
        <begin position="504"/>
        <end position="555"/>
    </location>
</feature>
<comment type="caution">
    <text evidence="12">Lacks conserved residue(s) required for the propagation of feature annotation.</text>
</comment>
<keyword evidence="7" id="KW-0547">Nucleotide-binding</keyword>
<feature type="domain" description="PAC" evidence="16">
    <location>
        <begin position="619"/>
        <end position="681"/>
    </location>
</feature>
<comment type="caution">
    <text evidence="17">The sequence shown here is derived from an EMBL/GenBank/DDBJ whole genome shotgun (WGS) entry which is preliminary data.</text>
</comment>
<feature type="domain" description="PAC" evidence="16">
    <location>
        <begin position="245"/>
        <end position="297"/>
    </location>
</feature>
<dbReference type="EC" id="2.7.13.3" evidence="3"/>